<dbReference type="AlphaFoldDB" id="A0A2S6GMR0"/>
<reference evidence="1 2" key="1">
    <citation type="submission" date="2018-02" db="EMBL/GenBank/DDBJ databases">
        <title>Genomic Encyclopedia of Archaeal and Bacterial Type Strains, Phase II (KMG-II): from individual species to whole genera.</title>
        <authorList>
            <person name="Goeker M."/>
        </authorList>
    </citation>
    <scope>NUCLEOTIDE SEQUENCE [LARGE SCALE GENOMIC DNA]</scope>
    <source>
        <strain evidence="1 2">YU 961-1</strain>
    </source>
</reference>
<sequence>MSKERLADSFTIGITYYKERGVEELVAEGERTPVRIGRHEGVQALGTNKVGCIVSLGITQTSRVDVLIVGTGTSELCPQAKTVAELVEPSLP</sequence>
<organism evidence="1 2">
    <name type="scientific">Actinokineospora auranticolor</name>
    <dbReference type="NCBI Taxonomy" id="155976"/>
    <lineage>
        <taxon>Bacteria</taxon>
        <taxon>Bacillati</taxon>
        <taxon>Actinomycetota</taxon>
        <taxon>Actinomycetes</taxon>
        <taxon>Pseudonocardiales</taxon>
        <taxon>Pseudonocardiaceae</taxon>
        <taxon>Actinokineospora</taxon>
    </lineage>
</organism>
<evidence type="ECO:0000313" key="1">
    <source>
        <dbReference type="EMBL" id="PPK66421.1"/>
    </source>
</evidence>
<dbReference type="EMBL" id="PTIX01000010">
    <property type="protein sequence ID" value="PPK66421.1"/>
    <property type="molecule type" value="Genomic_DNA"/>
</dbReference>
<protein>
    <submittedName>
        <fullName evidence="1">Uncharacterized protein</fullName>
    </submittedName>
</protein>
<evidence type="ECO:0000313" key="2">
    <source>
        <dbReference type="Proteomes" id="UP000239203"/>
    </source>
</evidence>
<comment type="caution">
    <text evidence="1">The sequence shown here is derived from an EMBL/GenBank/DDBJ whole genome shotgun (WGS) entry which is preliminary data.</text>
</comment>
<name>A0A2S6GMR0_9PSEU</name>
<accession>A0A2S6GMR0</accession>
<proteinExistence type="predicted"/>
<gene>
    <name evidence="1" type="ORF">CLV40_110125</name>
</gene>
<keyword evidence="2" id="KW-1185">Reference proteome</keyword>
<dbReference type="Proteomes" id="UP000239203">
    <property type="component" value="Unassembled WGS sequence"/>
</dbReference>